<organism evidence="2 3">
    <name type="scientific">Peribacillus faecalis</name>
    <dbReference type="NCBI Taxonomy" id="2772559"/>
    <lineage>
        <taxon>Bacteria</taxon>
        <taxon>Bacillati</taxon>
        <taxon>Bacillota</taxon>
        <taxon>Bacilli</taxon>
        <taxon>Bacillales</taxon>
        <taxon>Bacillaceae</taxon>
        <taxon>Peribacillus</taxon>
    </lineage>
</organism>
<proteinExistence type="predicted"/>
<feature type="transmembrane region" description="Helical" evidence="1">
    <location>
        <begin position="31"/>
        <end position="52"/>
    </location>
</feature>
<protein>
    <recommendedName>
        <fullName evidence="4">DUF2178 domain-containing protein</fullName>
    </recommendedName>
</protein>
<keyword evidence="1" id="KW-0812">Transmembrane</keyword>
<keyword evidence="1" id="KW-1133">Transmembrane helix</keyword>
<evidence type="ECO:0008006" key="4">
    <source>
        <dbReference type="Google" id="ProtNLM"/>
    </source>
</evidence>
<feature type="transmembrane region" description="Helical" evidence="1">
    <location>
        <begin position="103"/>
        <end position="122"/>
    </location>
</feature>
<dbReference type="Proteomes" id="UP000602076">
    <property type="component" value="Unassembled WGS sequence"/>
</dbReference>
<gene>
    <name evidence="2" type="ORF">IEO70_04185</name>
</gene>
<feature type="transmembrane region" description="Helical" evidence="1">
    <location>
        <begin position="7"/>
        <end position="25"/>
    </location>
</feature>
<dbReference type="AlphaFoldDB" id="A0A927HAK8"/>
<dbReference type="EMBL" id="JACXSI010000007">
    <property type="protein sequence ID" value="MBD3107556.1"/>
    <property type="molecule type" value="Genomic_DNA"/>
</dbReference>
<keyword evidence="3" id="KW-1185">Reference proteome</keyword>
<name>A0A927HAK8_9BACI</name>
<evidence type="ECO:0000313" key="3">
    <source>
        <dbReference type="Proteomes" id="UP000602076"/>
    </source>
</evidence>
<dbReference type="RefSeq" id="WP_190997100.1">
    <property type="nucleotide sequence ID" value="NZ_JACXSI010000007.1"/>
</dbReference>
<keyword evidence="1" id="KW-0472">Membrane</keyword>
<evidence type="ECO:0000256" key="1">
    <source>
        <dbReference type="SAM" id="Phobius"/>
    </source>
</evidence>
<evidence type="ECO:0000313" key="2">
    <source>
        <dbReference type="EMBL" id="MBD3107556.1"/>
    </source>
</evidence>
<reference evidence="2" key="1">
    <citation type="submission" date="2020-09" db="EMBL/GenBank/DDBJ databases">
        <title>Bacillus faecalis sp. nov., a moderately halophilic bacterium isolated from cow faeces.</title>
        <authorList>
            <person name="Jiang L."/>
            <person name="Lee J."/>
        </authorList>
    </citation>
    <scope>NUCLEOTIDE SEQUENCE</scope>
    <source>
        <strain evidence="2">AGMB 02131</strain>
    </source>
</reference>
<sequence length="126" mass="14057">MKTILYRIAWIIFGGIIGSIIVFLVKGTFPIEVLAGFFTGGLILFVAVVILKMKRRDNIPSSDERIINNIKQFLLYAQMLAFAGLAVFVFLMDVIGQGAIPTLYMYIYLLMVVVIIGIGGYITKKM</sequence>
<comment type="caution">
    <text evidence="2">The sequence shown here is derived from an EMBL/GenBank/DDBJ whole genome shotgun (WGS) entry which is preliminary data.</text>
</comment>
<accession>A0A927HAK8</accession>
<feature type="transmembrane region" description="Helical" evidence="1">
    <location>
        <begin position="73"/>
        <end position="91"/>
    </location>
</feature>